<comment type="caution">
    <text evidence="4">The sequence shown here is derived from an EMBL/GenBank/DDBJ whole genome shotgun (WGS) entry which is preliminary data.</text>
</comment>
<keyword evidence="2" id="KW-0677">Repeat</keyword>
<dbReference type="InterPro" id="IPR036322">
    <property type="entry name" value="WD40_repeat_dom_sf"/>
</dbReference>
<name>A0AAE0M1W9_9PEZI</name>
<keyword evidence="5" id="KW-1185">Reference proteome</keyword>
<accession>A0AAE0M1W9</accession>
<dbReference type="EMBL" id="JAUEDM010000005">
    <property type="protein sequence ID" value="KAK3316082.1"/>
    <property type="molecule type" value="Genomic_DNA"/>
</dbReference>
<dbReference type="Proteomes" id="UP001283341">
    <property type="component" value="Unassembled WGS sequence"/>
</dbReference>
<dbReference type="InterPro" id="IPR054471">
    <property type="entry name" value="GPIID_WHD"/>
</dbReference>
<dbReference type="SUPFAM" id="SSF82171">
    <property type="entry name" value="DPP6 N-terminal domain-like"/>
    <property type="match status" value="1"/>
</dbReference>
<dbReference type="InterPro" id="IPR015943">
    <property type="entry name" value="WD40/YVTN_repeat-like_dom_sf"/>
</dbReference>
<evidence type="ECO:0000313" key="5">
    <source>
        <dbReference type="Proteomes" id="UP001283341"/>
    </source>
</evidence>
<dbReference type="AlphaFoldDB" id="A0AAE0M1W9"/>
<evidence type="ECO:0000259" key="3">
    <source>
        <dbReference type="Pfam" id="PF22939"/>
    </source>
</evidence>
<dbReference type="PANTHER" id="PTHR13720:SF33">
    <property type="entry name" value="HELP DOMAIN-CONTAINING PROTEIN"/>
    <property type="match status" value="1"/>
</dbReference>
<protein>
    <submittedName>
        <fullName evidence="4">WD40-repeat-containing domain protein</fullName>
    </submittedName>
</protein>
<feature type="domain" description="GPI inositol-deacylase winged helix" evidence="3">
    <location>
        <begin position="2"/>
        <end position="40"/>
    </location>
</feature>
<sequence>MSSLCGQLVAVDRYGKVQMVHGTAREFLLRDSLDPEFAVEKTVAHTRIAKGCFKYLIGEEMKLPRTSRRRTAPMSKATDFAFYACTAFSYHLSRADPRTKELFDLVGQFLNSNILTWIESLAHSAGVGQLISASRHLEIYYAACCLETSKHHPVLLALKHWTANLTLIAAKFGAKSEQWDDRISYIDFRESRPSALCYGDNFMAVSFPTGTIVVYDATSYHEHRVLEHGESVKFIRFKCKTDIVVTCGLKMTKVWNTSTGEVIHSLLSPSDPLDIQFHDNLLLVAGQGNYIAVWDLEDGARPRPDRGWTDSSELGSSPMRPCPSAASICSSQGMVSVVYPGQPRMFWDLVEDAYYGSCGKKQPNGETSCHVAVAARAFNPDPNSGLIAVAYQDGDLVPLDPFADTQSECIRANCQTLAASPDGRFLAAGGGGGTIHLLYQVKSSNSYITQLSFAKDSLQIADICGTQCSCWEPAALLRYSLDDNDSSTGPIMPASIVDTVVLEPRARITVMAVHPTGEVIFSGRHDGAVSMHCRKTAACLRTLYTHKTSICILVWCRLQEALLSVDYANRVFMYKVQTPQEPSQDWSNAAEPVMAFQSDLQSDDNAIVSVLVGEEAGRFMVSTRESAHLFNLDDGSHEAEQTCDEGSNRIWFPHPTSPLHLLYFTGLTTVRIYRWTDWAETGCLLLPAPVNNATTPWWLKNLATYSCGGLEYRILLELSDGEGSSKTNRFMILNKPPTSTIFMTTENETSSSSDLQQQPVDNGKGKEVVMRAMPCLTALYKNEITALSRNIAHIIGIVSNTGKLVFLDHSSWVCSADLQALEAVNQGVDPRADGDISMQYQAFLRAV</sequence>
<organism evidence="4 5">
    <name type="scientific">Apodospora peruviana</name>
    <dbReference type="NCBI Taxonomy" id="516989"/>
    <lineage>
        <taxon>Eukaryota</taxon>
        <taxon>Fungi</taxon>
        <taxon>Dikarya</taxon>
        <taxon>Ascomycota</taxon>
        <taxon>Pezizomycotina</taxon>
        <taxon>Sordariomycetes</taxon>
        <taxon>Sordariomycetidae</taxon>
        <taxon>Sordariales</taxon>
        <taxon>Lasiosphaeriaceae</taxon>
        <taxon>Apodospora</taxon>
    </lineage>
</organism>
<gene>
    <name evidence="4" type="ORF">B0H66DRAFT_624945</name>
</gene>
<reference evidence="4" key="1">
    <citation type="journal article" date="2023" name="Mol. Phylogenet. Evol.">
        <title>Genome-scale phylogeny and comparative genomics of the fungal order Sordariales.</title>
        <authorList>
            <person name="Hensen N."/>
            <person name="Bonometti L."/>
            <person name="Westerberg I."/>
            <person name="Brannstrom I.O."/>
            <person name="Guillou S."/>
            <person name="Cros-Aarteil S."/>
            <person name="Calhoun S."/>
            <person name="Haridas S."/>
            <person name="Kuo A."/>
            <person name="Mondo S."/>
            <person name="Pangilinan J."/>
            <person name="Riley R."/>
            <person name="LaButti K."/>
            <person name="Andreopoulos B."/>
            <person name="Lipzen A."/>
            <person name="Chen C."/>
            <person name="Yan M."/>
            <person name="Daum C."/>
            <person name="Ng V."/>
            <person name="Clum A."/>
            <person name="Steindorff A."/>
            <person name="Ohm R.A."/>
            <person name="Martin F."/>
            <person name="Silar P."/>
            <person name="Natvig D.O."/>
            <person name="Lalanne C."/>
            <person name="Gautier V."/>
            <person name="Ament-Velasquez S.L."/>
            <person name="Kruys A."/>
            <person name="Hutchinson M.I."/>
            <person name="Powell A.J."/>
            <person name="Barry K."/>
            <person name="Miller A.N."/>
            <person name="Grigoriev I.V."/>
            <person name="Debuchy R."/>
            <person name="Gladieux P."/>
            <person name="Hiltunen Thoren M."/>
            <person name="Johannesson H."/>
        </authorList>
    </citation>
    <scope>NUCLEOTIDE SEQUENCE</scope>
    <source>
        <strain evidence="4">CBS 118394</strain>
    </source>
</reference>
<proteinExistence type="predicted"/>
<dbReference type="SUPFAM" id="SSF50978">
    <property type="entry name" value="WD40 repeat-like"/>
    <property type="match status" value="1"/>
</dbReference>
<dbReference type="InterPro" id="IPR050630">
    <property type="entry name" value="WD_repeat_EMAP"/>
</dbReference>
<dbReference type="Pfam" id="PF22939">
    <property type="entry name" value="WHD_GPIID"/>
    <property type="match status" value="1"/>
</dbReference>
<evidence type="ECO:0000313" key="4">
    <source>
        <dbReference type="EMBL" id="KAK3316082.1"/>
    </source>
</evidence>
<dbReference type="Gene3D" id="2.130.10.10">
    <property type="entry name" value="YVTN repeat-like/Quinoprotein amine dehydrogenase"/>
    <property type="match status" value="3"/>
</dbReference>
<evidence type="ECO:0000256" key="2">
    <source>
        <dbReference type="ARBA" id="ARBA00022737"/>
    </source>
</evidence>
<evidence type="ECO:0000256" key="1">
    <source>
        <dbReference type="ARBA" id="ARBA00022574"/>
    </source>
</evidence>
<reference evidence="4" key="2">
    <citation type="submission" date="2023-06" db="EMBL/GenBank/DDBJ databases">
        <authorList>
            <consortium name="Lawrence Berkeley National Laboratory"/>
            <person name="Haridas S."/>
            <person name="Hensen N."/>
            <person name="Bonometti L."/>
            <person name="Westerberg I."/>
            <person name="Brannstrom I.O."/>
            <person name="Guillou S."/>
            <person name="Cros-Aarteil S."/>
            <person name="Calhoun S."/>
            <person name="Kuo A."/>
            <person name="Mondo S."/>
            <person name="Pangilinan J."/>
            <person name="Riley R."/>
            <person name="Labutti K."/>
            <person name="Andreopoulos B."/>
            <person name="Lipzen A."/>
            <person name="Chen C."/>
            <person name="Yanf M."/>
            <person name="Daum C."/>
            <person name="Ng V."/>
            <person name="Clum A."/>
            <person name="Steindorff A."/>
            <person name="Ohm R."/>
            <person name="Martin F."/>
            <person name="Silar P."/>
            <person name="Natvig D."/>
            <person name="Lalanne C."/>
            <person name="Gautier V."/>
            <person name="Ament-Velasquez S.L."/>
            <person name="Kruys A."/>
            <person name="Hutchinson M.I."/>
            <person name="Powell A.J."/>
            <person name="Barry K."/>
            <person name="Miller A.N."/>
            <person name="Grigoriev I.V."/>
            <person name="Debuchy R."/>
            <person name="Gladieux P."/>
            <person name="Thoren M.H."/>
            <person name="Johannesson H."/>
        </authorList>
    </citation>
    <scope>NUCLEOTIDE SEQUENCE</scope>
    <source>
        <strain evidence="4">CBS 118394</strain>
    </source>
</reference>
<keyword evidence="1" id="KW-0853">WD repeat</keyword>
<dbReference type="SMART" id="SM00320">
    <property type="entry name" value="WD40"/>
    <property type="match status" value="5"/>
</dbReference>
<dbReference type="InterPro" id="IPR001680">
    <property type="entry name" value="WD40_rpt"/>
</dbReference>
<dbReference type="PANTHER" id="PTHR13720">
    <property type="entry name" value="WD-40 REPEAT PROTEIN"/>
    <property type="match status" value="1"/>
</dbReference>